<keyword evidence="3" id="KW-1185">Reference proteome</keyword>
<reference evidence="2" key="2">
    <citation type="submission" date="2025-09" db="UniProtKB">
        <authorList>
            <consortium name="Ensembl"/>
        </authorList>
    </citation>
    <scope>IDENTIFICATION</scope>
</reference>
<feature type="compositionally biased region" description="Basic and acidic residues" evidence="1">
    <location>
        <begin position="21"/>
        <end position="35"/>
    </location>
</feature>
<sequence length="107" mass="11544">GSGVGLGQRAAGPSRSLIDLPRGEKRAPQRRLERLTHKRRTLRGKEIRGSSRRLFPGPLGNTGRPRVQPVPGRHVSKPEAALGSHKDTHASTNASLATSTLDLPVYL</sequence>
<evidence type="ECO:0000256" key="1">
    <source>
        <dbReference type="SAM" id="MobiDB-lite"/>
    </source>
</evidence>
<feature type="compositionally biased region" description="Polar residues" evidence="1">
    <location>
        <begin position="90"/>
        <end position="101"/>
    </location>
</feature>
<name>A0A8C5C516_GADMO</name>
<proteinExistence type="predicted"/>
<protein>
    <submittedName>
        <fullName evidence="2">Uncharacterized protein</fullName>
    </submittedName>
</protein>
<evidence type="ECO:0000313" key="3">
    <source>
        <dbReference type="Proteomes" id="UP000694546"/>
    </source>
</evidence>
<reference evidence="2" key="1">
    <citation type="submission" date="2025-08" db="UniProtKB">
        <authorList>
            <consortium name="Ensembl"/>
        </authorList>
    </citation>
    <scope>IDENTIFICATION</scope>
</reference>
<evidence type="ECO:0000313" key="2">
    <source>
        <dbReference type="Ensembl" id="ENSGMOP00000056773.1"/>
    </source>
</evidence>
<dbReference type="Proteomes" id="UP000694546">
    <property type="component" value="Chromosome 12"/>
</dbReference>
<dbReference type="Ensembl" id="ENSGMOT00000031501.1">
    <property type="protein sequence ID" value="ENSGMOP00000056773.1"/>
    <property type="gene ID" value="ENSGMOG00000027912.1"/>
</dbReference>
<feature type="region of interest" description="Disordered" evidence="1">
    <location>
        <begin position="1"/>
        <end position="107"/>
    </location>
</feature>
<organism evidence="2 3">
    <name type="scientific">Gadus morhua</name>
    <name type="common">Atlantic cod</name>
    <dbReference type="NCBI Taxonomy" id="8049"/>
    <lineage>
        <taxon>Eukaryota</taxon>
        <taxon>Metazoa</taxon>
        <taxon>Chordata</taxon>
        <taxon>Craniata</taxon>
        <taxon>Vertebrata</taxon>
        <taxon>Euteleostomi</taxon>
        <taxon>Actinopterygii</taxon>
        <taxon>Neopterygii</taxon>
        <taxon>Teleostei</taxon>
        <taxon>Neoteleostei</taxon>
        <taxon>Acanthomorphata</taxon>
        <taxon>Zeiogadaria</taxon>
        <taxon>Gadariae</taxon>
        <taxon>Gadiformes</taxon>
        <taxon>Gadoidei</taxon>
        <taxon>Gadidae</taxon>
        <taxon>Gadus</taxon>
    </lineage>
</organism>
<dbReference type="AlphaFoldDB" id="A0A8C5C516"/>
<accession>A0A8C5C516</accession>